<evidence type="ECO:0000313" key="4">
    <source>
        <dbReference type="Proteomes" id="UP000287605"/>
    </source>
</evidence>
<keyword evidence="1" id="KW-0812">Transmembrane</keyword>
<feature type="domain" description="PepSY" evidence="2">
    <location>
        <begin position="53"/>
        <end position="109"/>
    </location>
</feature>
<gene>
    <name evidence="3" type="ORF">CBF29_11975</name>
</gene>
<keyword evidence="1" id="KW-1133">Transmembrane helix</keyword>
<keyword evidence="4" id="KW-1185">Reference proteome</keyword>
<reference evidence="3 4" key="1">
    <citation type="submission" date="2017-05" db="EMBL/GenBank/DDBJ databases">
        <title>Vagococcus spp. assemblies.</title>
        <authorList>
            <person name="Gulvik C.A."/>
        </authorList>
    </citation>
    <scope>NUCLEOTIDE SEQUENCE [LARGE SCALE GENOMIC DNA]</scope>
    <source>
        <strain evidence="3 4">CCUG 51432</strain>
    </source>
</reference>
<dbReference type="Proteomes" id="UP000287605">
    <property type="component" value="Unassembled WGS sequence"/>
</dbReference>
<sequence length="111" mass="12535">MEKSSKLNWLGMGLAFGTVVGAVGGIVATHCYHKRQTIHPEIILENVKTFFLAEGSIEGSWIEFSRHPLRKFAIEYDTYTGGITRKEDDQIVQYEFIADAHTGTVLDIYRV</sequence>
<comment type="caution">
    <text evidence="3">The sequence shown here is derived from an EMBL/GenBank/DDBJ whole genome shotgun (WGS) entry which is preliminary data.</text>
</comment>
<dbReference type="InterPro" id="IPR025711">
    <property type="entry name" value="PepSY"/>
</dbReference>
<feature type="transmembrane region" description="Helical" evidence="1">
    <location>
        <begin position="7"/>
        <end position="28"/>
    </location>
</feature>
<evidence type="ECO:0000259" key="2">
    <source>
        <dbReference type="Pfam" id="PF03413"/>
    </source>
</evidence>
<organism evidence="3 4">
    <name type="scientific">Vagococcus elongatus</name>
    <dbReference type="NCBI Taxonomy" id="180344"/>
    <lineage>
        <taxon>Bacteria</taxon>
        <taxon>Bacillati</taxon>
        <taxon>Bacillota</taxon>
        <taxon>Bacilli</taxon>
        <taxon>Lactobacillales</taxon>
        <taxon>Enterococcaceae</taxon>
        <taxon>Vagococcus</taxon>
    </lineage>
</organism>
<evidence type="ECO:0000256" key="1">
    <source>
        <dbReference type="SAM" id="Phobius"/>
    </source>
</evidence>
<dbReference type="EMBL" id="NGKA01000024">
    <property type="protein sequence ID" value="RSU09179.1"/>
    <property type="molecule type" value="Genomic_DNA"/>
</dbReference>
<dbReference type="RefSeq" id="WP_126809958.1">
    <property type="nucleotide sequence ID" value="NZ_NGKA01000024.1"/>
</dbReference>
<dbReference type="Pfam" id="PF03413">
    <property type="entry name" value="PepSY"/>
    <property type="match status" value="1"/>
</dbReference>
<evidence type="ECO:0000313" key="3">
    <source>
        <dbReference type="EMBL" id="RSU09179.1"/>
    </source>
</evidence>
<protein>
    <submittedName>
        <fullName evidence="3">Peptidase</fullName>
    </submittedName>
</protein>
<dbReference type="AlphaFoldDB" id="A0A430AM55"/>
<name>A0A430AM55_9ENTE</name>
<proteinExistence type="predicted"/>
<keyword evidence="1" id="KW-0472">Membrane</keyword>
<accession>A0A430AM55</accession>
<dbReference type="OrthoDB" id="2989832at2"/>